<evidence type="ECO:0000259" key="19">
    <source>
        <dbReference type="PROSITE" id="PS50857"/>
    </source>
</evidence>
<dbReference type="GO" id="GO:0016491">
    <property type="term" value="F:oxidoreductase activity"/>
    <property type="evidence" value="ECO:0007669"/>
    <property type="project" value="InterPro"/>
</dbReference>
<dbReference type="InterPro" id="IPR045187">
    <property type="entry name" value="CcO_II"/>
</dbReference>
<evidence type="ECO:0000256" key="13">
    <source>
        <dbReference type="ARBA" id="ARBA00023136"/>
    </source>
</evidence>
<feature type="domain" description="Cytochrome oxidase subunit II transmembrane region profile" evidence="20">
    <location>
        <begin position="1"/>
        <end position="95"/>
    </location>
</feature>
<comment type="similarity">
    <text evidence="2 16">Belongs to the cytochrome c oxidase subunit 2 family.</text>
</comment>
<dbReference type="GO" id="GO:0005886">
    <property type="term" value="C:plasma membrane"/>
    <property type="evidence" value="ECO:0007669"/>
    <property type="project" value="UniProtKB-SubCell"/>
</dbReference>
<dbReference type="EMBL" id="CP002546">
    <property type="protein sequence ID" value="ADY62244.1"/>
    <property type="molecule type" value="Genomic_DNA"/>
</dbReference>
<protein>
    <recommendedName>
        <fullName evidence="17">Cytochrome c oxidase subunit 2</fullName>
        <ecNumber evidence="17">7.1.1.9</ecNumber>
    </recommendedName>
</protein>
<dbReference type="Pfam" id="PF00034">
    <property type="entry name" value="Cytochrom_C"/>
    <property type="match status" value="1"/>
</dbReference>
<dbReference type="InterPro" id="IPR001505">
    <property type="entry name" value="Copper_CuA"/>
</dbReference>
<dbReference type="PROSITE" id="PS51007">
    <property type="entry name" value="CYTC"/>
    <property type="match status" value="1"/>
</dbReference>
<comment type="cofactor">
    <cofactor evidence="17">
        <name>Cu cation</name>
        <dbReference type="ChEBI" id="CHEBI:23378"/>
    </cofactor>
    <text evidence="17">Binds a copper A center.</text>
</comment>
<dbReference type="PROSITE" id="PS00078">
    <property type="entry name" value="COX2"/>
    <property type="match status" value="1"/>
</dbReference>
<feature type="domain" description="Cytochrome oxidase subunit II copper A binding" evidence="19">
    <location>
        <begin position="96"/>
        <end position="215"/>
    </location>
</feature>
<evidence type="ECO:0000256" key="9">
    <source>
        <dbReference type="ARBA" id="ARBA00022982"/>
    </source>
</evidence>
<dbReference type="AlphaFoldDB" id="F0SPD6"/>
<evidence type="ECO:0000313" key="22">
    <source>
        <dbReference type="EMBL" id="ADY62244.1"/>
    </source>
</evidence>
<dbReference type="STRING" id="756272.Plabr_4673"/>
<keyword evidence="9 16" id="KW-0249">Electron transport</keyword>
<dbReference type="RefSeq" id="WP_013630948.1">
    <property type="nucleotide sequence ID" value="NC_015174.1"/>
</dbReference>
<proteinExistence type="inferred from homology"/>
<keyword evidence="6 16" id="KW-0812">Transmembrane</keyword>
<accession>F0SPD6</accession>
<evidence type="ECO:0000256" key="1">
    <source>
        <dbReference type="ARBA" id="ARBA00004141"/>
    </source>
</evidence>
<dbReference type="Gene3D" id="1.10.287.90">
    <property type="match status" value="1"/>
</dbReference>
<keyword evidence="10 18" id="KW-1133">Transmembrane helix</keyword>
<dbReference type="InterPro" id="IPR009056">
    <property type="entry name" value="Cyt_c-like_dom"/>
</dbReference>
<keyword evidence="5 16" id="KW-0679">Respiratory chain</keyword>
<dbReference type="CDD" id="cd13915">
    <property type="entry name" value="CuRO_HCO_II_like_2"/>
    <property type="match status" value="1"/>
</dbReference>
<dbReference type="NCBIfam" id="TIGR02866">
    <property type="entry name" value="CoxB"/>
    <property type="match status" value="1"/>
</dbReference>
<dbReference type="GO" id="GO:0042773">
    <property type="term" value="P:ATP synthesis coupled electron transport"/>
    <property type="evidence" value="ECO:0007669"/>
    <property type="project" value="TreeGrafter"/>
</dbReference>
<name>F0SPD6_RUBBR</name>
<evidence type="ECO:0000256" key="7">
    <source>
        <dbReference type="ARBA" id="ARBA00022723"/>
    </source>
</evidence>
<keyword evidence="12 17" id="KW-0186">Copper</keyword>
<evidence type="ECO:0000256" key="4">
    <source>
        <dbReference type="ARBA" id="ARBA00022617"/>
    </source>
</evidence>
<dbReference type="Proteomes" id="UP000006860">
    <property type="component" value="Chromosome"/>
</dbReference>
<dbReference type="KEGG" id="pbs:Plabr_4673"/>
<evidence type="ECO:0000256" key="15">
    <source>
        <dbReference type="PROSITE-ProRule" id="PRU00433"/>
    </source>
</evidence>
<evidence type="ECO:0000256" key="6">
    <source>
        <dbReference type="ARBA" id="ARBA00022692"/>
    </source>
</evidence>
<keyword evidence="7 15" id="KW-0479">Metal-binding</keyword>
<comment type="function">
    <text evidence="14 17">Subunits I and II form the functional core of the enzyme complex. Electrons originating in cytochrome c are transferred via heme a and Cu(A) to the binuclear center formed by heme a3 and Cu(B).</text>
</comment>
<dbReference type="InterPro" id="IPR014222">
    <property type="entry name" value="Cyt_c_oxidase_su2"/>
</dbReference>
<dbReference type="InterPro" id="IPR036257">
    <property type="entry name" value="Cyt_c_oxidase_su2_TM_sf"/>
</dbReference>
<evidence type="ECO:0000256" key="18">
    <source>
        <dbReference type="SAM" id="Phobius"/>
    </source>
</evidence>
<dbReference type="Pfam" id="PF02790">
    <property type="entry name" value="COX2_TM"/>
    <property type="match status" value="1"/>
</dbReference>
<dbReference type="eggNOG" id="COG2010">
    <property type="taxonomic scope" value="Bacteria"/>
</dbReference>
<evidence type="ECO:0000313" key="23">
    <source>
        <dbReference type="Proteomes" id="UP000006860"/>
    </source>
</evidence>
<dbReference type="eggNOG" id="COG1622">
    <property type="taxonomic scope" value="Bacteria"/>
</dbReference>
<dbReference type="EC" id="7.1.1.9" evidence="17"/>
<dbReference type="HOGENOM" id="CLU_036876_1_0_0"/>
<dbReference type="Gene3D" id="2.60.40.420">
    <property type="entry name" value="Cupredoxins - blue copper proteins"/>
    <property type="match status" value="1"/>
</dbReference>
<evidence type="ECO:0000256" key="8">
    <source>
        <dbReference type="ARBA" id="ARBA00022967"/>
    </source>
</evidence>
<keyword evidence="11 15" id="KW-0408">Iron</keyword>
<keyword evidence="13 18" id="KW-0472">Membrane</keyword>
<evidence type="ECO:0000256" key="12">
    <source>
        <dbReference type="ARBA" id="ARBA00023008"/>
    </source>
</evidence>
<dbReference type="PANTHER" id="PTHR22888">
    <property type="entry name" value="CYTOCHROME C OXIDASE, SUBUNIT II"/>
    <property type="match status" value="1"/>
</dbReference>
<evidence type="ECO:0000259" key="21">
    <source>
        <dbReference type="PROSITE" id="PS51007"/>
    </source>
</evidence>
<keyword evidence="4 15" id="KW-0349">Heme</keyword>
<dbReference type="GO" id="GO:0005507">
    <property type="term" value="F:copper ion binding"/>
    <property type="evidence" value="ECO:0007669"/>
    <property type="project" value="InterPro"/>
</dbReference>
<comment type="subcellular location">
    <subcellularLocation>
        <location evidence="16">Cell membrane</location>
        <topology evidence="16">Multi-pass membrane protein</topology>
    </subcellularLocation>
    <subcellularLocation>
        <location evidence="1">Membrane</location>
        <topology evidence="1">Multi-pass membrane protein</topology>
    </subcellularLocation>
</comment>
<dbReference type="InterPro" id="IPR002429">
    <property type="entry name" value="CcO_II-like_C"/>
</dbReference>
<dbReference type="SUPFAM" id="SSF49503">
    <property type="entry name" value="Cupredoxins"/>
    <property type="match status" value="1"/>
</dbReference>
<dbReference type="Pfam" id="PF00116">
    <property type="entry name" value="COX2"/>
    <property type="match status" value="1"/>
</dbReference>
<reference evidence="23" key="1">
    <citation type="submission" date="2011-02" db="EMBL/GenBank/DDBJ databases">
        <title>The complete genome of Planctomyces brasiliensis DSM 5305.</title>
        <authorList>
            <person name="Lucas S."/>
            <person name="Copeland A."/>
            <person name="Lapidus A."/>
            <person name="Bruce D."/>
            <person name="Goodwin L."/>
            <person name="Pitluck S."/>
            <person name="Kyrpides N."/>
            <person name="Mavromatis K."/>
            <person name="Pagani I."/>
            <person name="Ivanova N."/>
            <person name="Ovchinnikova G."/>
            <person name="Lu M."/>
            <person name="Detter J.C."/>
            <person name="Han C."/>
            <person name="Land M."/>
            <person name="Hauser L."/>
            <person name="Markowitz V."/>
            <person name="Cheng J.-F."/>
            <person name="Hugenholtz P."/>
            <person name="Woyke T."/>
            <person name="Wu D."/>
            <person name="Tindall B."/>
            <person name="Pomrenke H.G."/>
            <person name="Brambilla E."/>
            <person name="Klenk H.-P."/>
            <person name="Eisen J.A."/>
        </authorList>
    </citation>
    <scope>NUCLEOTIDE SEQUENCE [LARGE SCALE GENOMIC DNA]</scope>
    <source>
        <strain evidence="23">ATCC 49424 / DSM 5305 / JCM 21570 / NBRC 103401 / IFAM 1448</strain>
    </source>
</reference>
<dbReference type="PROSITE" id="PS50999">
    <property type="entry name" value="COX2_TM"/>
    <property type="match status" value="1"/>
</dbReference>
<keyword evidence="23" id="KW-1185">Reference proteome</keyword>
<organism evidence="22 23">
    <name type="scientific">Rubinisphaera brasiliensis (strain ATCC 49424 / DSM 5305 / JCM 21570 / IAM 15109 / NBRC 103401 / IFAM 1448)</name>
    <name type="common">Planctomyces brasiliensis</name>
    <dbReference type="NCBI Taxonomy" id="756272"/>
    <lineage>
        <taxon>Bacteria</taxon>
        <taxon>Pseudomonadati</taxon>
        <taxon>Planctomycetota</taxon>
        <taxon>Planctomycetia</taxon>
        <taxon>Planctomycetales</taxon>
        <taxon>Planctomycetaceae</taxon>
        <taxon>Rubinisphaera</taxon>
    </lineage>
</organism>
<evidence type="ECO:0000256" key="11">
    <source>
        <dbReference type="ARBA" id="ARBA00023004"/>
    </source>
</evidence>
<evidence type="ECO:0000256" key="5">
    <source>
        <dbReference type="ARBA" id="ARBA00022660"/>
    </source>
</evidence>
<dbReference type="PROSITE" id="PS50857">
    <property type="entry name" value="COX2_CUA"/>
    <property type="match status" value="1"/>
</dbReference>
<evidence type="ECO:0000256" key="14">
    <source>
        <dbReference type="ARBA" id="ARBA00024688"/>
    </source>
</evidence>
<evidence type="ECO:0000259" key="20">
    <source>
        <dbReference type="PROSITE" id="PS50999"/>
    </source>
</evidence>
<dbReference type="InterPro" id="IPR008972">
    <property type="entry name" value="Cupredoxin"/>
</dbReference>
<feature type="transmembrane region" description="Helical" evidence="18">
    <location>
        <begin position="20"/>
        <end position="45"/>
    </location>
</feature>
<dbReference type="GO" id="GO:0020037">
    <property type="term" value="F:heme binding"/>
    <property type="evidence" value="ECO:0007669"/>
    <property type="project" value="InterPro"/>
</dbReference>
<sequence>MDTSFFFPEANSTFAGTVDNLFYFIFWLSTFFFVLIVALMIYFVIKYRRVDGVEPDKSPSHNTPLEVFWSILPGFLVLGIFGWGFAGYVDMRSPPLETYEINVTGAMWKWTFTYPEGAVSPDLHIPVGKPVKLVMRSKDVIHSLYVPAFRVKQDVVPGRYSGMWFEAKETGTFDLFCAEYCGQQHSDMIAQVVVHPTSEKDAKKGEQTFDQWMEIASDPLEGGKIPLEEAGLKVINMFGCTQCHSLDGSKKVGPSFKGHFGKEVAIQGMGPVKMDEQYVRESILEPNAKVREGYEPRMPSFKGQMRDEWIDAVIAYIKSIQD</sequence>
<keyword evidence="3 16" id="KW-0813">Transport</keyword>
<evidence type="ECO:0000256" key="2">
    <source>
        <dbReference type="ARBA" id="ARBA00007866"/>
    </source>
</evidence>
<dbReference type="SUPFAM" id="SSF81464">
    <property type="entry name" value="Cytochrome c oxidase subunit II-like, transmembrane region"/>
    <property type="match status" value="1"/>
</dbReference>
<dbReference type="PANTHER" id="PTHR22888:SF9">
    <property type="entry name" value="CYTOCHROME C OXIDASE SUBUNIT 2"/>
    <property type="match status" value="1"/>
</dbReference>
<evidence type="ECO:0000256" key="3">
    <source>
        <dbReference type="ARBA" id="ARBA00022448"/>
    </source>
</evidence>
<comment type="catalytic activity">
    <reaction evidence="17">
        <text>4 Fe(II)-[cytochrome c] + O2 + 8 H(+)(in) = 4 Fe(III)-[cytochrome c] + 2 H2O + 4 H(+)(out)</text>
        <dbReference type="Rhea" id="RHEA:11436"/>
        <dbReference type="Rhea" id="RHEA-COMP:10350"/>
        <dbReference type="Rhea" id="RHEA-COMP:14399"/>
        <dbReference type="ChEBI" id="CHEBI:15377"/>
        <dbReference type="ChEBI" id="CHEBI:15378"/>
        <dbReference type="ChEBI" id="CHEBI:15379"/>
        <dbReference type="ChEBI" id="CHEBI:29033"/>
        <dbReference type="ChEBI" id="CHEBI:29034"/>
        <dbReference type="EC" id="7.1.1.9"/>
    </reaction>
</comment>
<feature type="domain" description="Cytochrome c" evidence="21">
    <location>
        <begin position="200"/>
        <end position="321"/>
    </location>
</feature>
<evidence type="ECO:0000256" key="10">
    <source>
        <dbReference type="ARBA" id="ARBA00022989"/>
    </source>
</evidence>
<dbReference type="Gene3D" id="1.10.760.10">
    <property type="entry name" value="Cytochrome c-like domain"/>
    <property type="match status" value="1"/>
</dbReference>
<evidence type="ECO:0000256" key="17">
    <source>
        <dbReference type="RuleBase" id="RU004024"/>
    </source>
</evidence>
<dbReference type="InterPro" id="IPR011759">
    <property type="entry name" value="Cyt_c_oxidase_su2_TM_dom"/>
</dbReference>
<evidence type="ECO:0000256" key="16">
    <source>
        <dbReference type="RuleBase" id="RU000456"/>
    </source>
</evidence>
<gene>
    <name evidence="22" type="ordered locus">Plabr_4673</name>
</gene>
<dbReference type="GO" id="GO:0004129">
    <property type="term" value="F:cytochrome-c oxidase activity"/>
    <property type="evidence" value="ECO:0007669"/>
    <property type="project" value="UniProtKB-EC"/>
</dbReference>
<dbReference type="SUPFAM" id="SSF46626">
    <property type="entry name" value="Cytochrome c"/>
    <property type="match status" value="1"/>
</dbReference>
<dbReference type="InterPro" id="IPR036909">
    <property type="entry name" value="Cyt_c-like_dom_sf"/>
</dbReference>
<keyword evidence="8" id="KW-1278">Translocase</keyword>
<feature type="transmembrane region" description="Helical" evidence="18">
    <location>
        <begin position="66"/>
        <end position="86"/>
    </location>
</feature>